<proteinExistence type="predicted"/>
<keyword evidence="4" id="KW-1185">Reference proteome</keyword>
<feature type="domain" description="Serine aminopeptidase S33" evidence="2">
    <location>
        <begin position="52"/>
        <end position="167"/>
    </location>
</feature>
<evidence type="ECO:0000256" key="1">
    <source>
        <dbReference type="SAM" id="Phobius"/>
    </source>
</evidence>
<keyword evidence="3" id="KW-0378">Hydrolase</keyword>
<sequence length="484" mass="51816">MGLAVRTIAAFAVALISLWVLEVARNGVDIQQTWVGQTPVTIYAAPDATGPAVFVAHGFAGSQQMMQGFALPLARAGYRVFAFEFLGHGRHPLPMSGDVTTVEGTTRFLMDQTNEVIDALKDDASPVALLGHSMATDVLVRVATERSDVGPVVLISAFSQVIDAVTPQDLLLVTGAWEPGLRGFALEALQMVVPEASEGDTVKNGSITRRAVAAPFTEHVSILQSRVARAEAVAWLDEYFARTSRVTVLPTGFAIIGLLGGLVVLFPAIARLLPRREVFAASLTKAQLAASVLVPASVTPLVAGAIELEVLPVLVADYLALHLLIFGVLQIVLLRFWGVGIGRFSWCTLVLLLAWCGVFAVALDRYAANFWPSSGRLWVISAILLGALPYMLADAVLTTRAPFWRRLFVRLGFLVSLAIAVALDFEGLFFLIMIAPVLVLFYLVFGTVGRQAAYRAGPLSSGIALGMVLAWALGVSFPMFQAVS</sequence>
<dbReference type="SUPFAM" id="SSF53474">
    <property type="entry name" value="alpha/beta-Hydrolases"/>
    <property type="match status" value="1"/>
</dbReference>
<evidence type="ECO:0000313" key="3">
    <source>
        <dbReference type="EMBL" id="SMX23811.1"/>
    </source>
</evidence>
<feature type="transmembrane region" description="Helical" evidence="1">
    <location>
        <begin position="429"/>
        <end position="449"/>
    </location>
</feature>
<dbReference type="Gene3D" id="3.40.50.1820">
    <property type="entry name" value="alpha/beta hydrolase"/>
    <property type="match status" value="1"/>
</dbReference>
<feature type="transmembrane region" description="Helical" evidence="1">
    <location>
        <begin position="407"/>
        <end position="423"/>
    </location>
</feature>
<keyword evidence="1" id="KW-0812">Transmembrane</keyword>
<dbReference type="Proteomes" id="UP000201838">
    <property type="component" value="Unassembled WGS sequence"/>
</dbReference>
<name>A0A238J0H6_9RHOB</name>
<feature type="transmembrane region" description="Helical" evidence="1">
    <location>
        <begin position="461"/>
        <end position="480"/>
    </location>
</feature>
<dbReference type="GO" id="GO:0016787">
    <property type="term" value="F:hydrolase activity"/>
    <property type="evidence" value="ECO:0007669"/>
    <property type="project" value="UniProtKB-KW"/>
</dbReference>
<keyword evidence="1" id="KW-0472">Membrane</keyword>
<dbReference type="InterPro" id="IPR029058">
    <property type="entry name" value="AB_hydrolase_fold"/>
</dbReference>
<dbReference type="AlphaFoldDB" id="A0A238J0H6"/>
<feature type="transmembrane region" description="Helical" evidence="1">
    <location>
        <begin position="344"/>
        <end position="363"/>
    </location>
</feature>
<feature type="transmembrane region" description="Helical" evidence="1">
    <location>
        <begin position="318"/>
        <end position="337"/>
    </location>
</feature>
<feature type="transmembrane region" description="Helical" evidence="1">
    <location>
        <begin position="375"/>
        <end position="395"/>
    </location>
</feature>
<reference evidence="3 4" key="1">
    <citation type="submission" date="2017-05" db="EMBL/GenBank/DDBJ databases">
        <authorList>
            <person name="Song R."/>
            <person name="Chenine A.L."/>
            <person name="Ruprecht R.M."/>
        </authorList>
    </citation>
    <scope>NUCLEOTIDE SEQUENCE [LARGE SCALE GENOMIC DNA]</scope>
    <source>
        <strain evidence="3 4">CECT 8489</strain>
    </source>
</reference>
<feature type="transmembrane region" description="Helical" evidence="1">
    <location>
        <begin position="252"/>
        <end position="274"/>
    </location>
</feature>
<evidence type="ECO:0000259" key="2">
    <source>
        <dbReference type="Pfam" id="PF12146"/>
    </source>
</evidence>
<dbReference type="InterPro" id="IPR022742">
    <property type="entry name" value="Hydrolase_4"/>
</dbReference>
<organism evidence="3 4">
    <name type="scientific">Boseongicola aestuarii</name>
    <dbReference type="NCBI Taxonomy" id="1470561"/>
    <lineage>
        <taxon>Bacteria</taxon>
        <taxon>Pseudomonadati</taxon>
        <taxon>Pseudomonadota</taxon>
        <taxon>Alphaproteobacteria</taxon>
        <taxon>Rhodobacterales</taxon>
        <taxon>Paracoccaceae</taxon>
        <taxon>Boseongicola</taxon>
    </lineage>
</organism>
<evidence type="ECO:0000313" key="4">
    <source>
        <dbReference type="Proteomes" id="UP000201838"/>
    </source>
</evidence>
<gene>
    <name evidence="3" type="ORF">BOA8489_01924</name>
</gene>
<feature type="transmembrane region" description="Helical" evidence="1">
    <location>
        <begin position="286"/>
        <end position="306"/>
    </location>
</feature>
<dbReference type="EMBL" id="FXXQ01000005">
    <property type="protein sequence ID" value="SMX23811.1"/>
    <property type="molecule type" value="Genomic_DNA"/>
</dbReference>
<protein>
    <submittedName>
        <fullName evidence="3">Alpha/beta hydrolase family protein</fullName>
    </submittedName>
</protein>
<accession>A0A238J0H6</accession>
<keyword evidence="1" id="KW-1133">Transmembrane helix</keyword>
<dbReference type="Pfam" id="PF12146">
    <property type="entry name" value="Hydrolase_4"/>
    <property type="match status" value="1"/>
</dbReference>